<dbReference type="InParanoid" id="A0A218ZBN3"/>
<name>A0A218ZBN3_9HELO</name>
<feature type="region of interest" description="Disordered" evidence="1">
    <location>
        <begin position="124"/>
        <end position="155"/>
    </location>
</feature>
<comment type="caution">
    <text evidence="2">The sequence shown here is derived from an EMBL/GenBank/DDBJ whole genome shotgun (WGS) entry which is preliminary data.</text>
</comment>
<evidence type="ECO:0000256" key="1">
    <source>
        <dbReference type="SAM" id="MobiDB-lite"/>
    </source>
</evidence>
<organism evidence="2 3">
    <name type="scientific">Diplocarpon coronariae</name>
    <dbReference type="NCBI Taxonomy" id="2795749"/>
    <lineage>
        <taxon>Eukaryota</taxon>
        <taxon>Fungi</taxon>
        <taxon>Dikarya</taxon>
        <taxon>Ascomycota</taxon>
        <taxon>Pezizomycotina</taxon>
        <taxon>Leotiomycetes</taxon>
        <taxon>Helotiales</taxon>
        <taxon>Drepanopezizaceae</taxon>
        <taxon>Diplocarpon</taxon>
    </lineage>
</organism>
<dbReference type="AlphaFoldDB" id="A0A218ZBN3"/>
<reference evidence="2 3" key="1">
    <citation type="submission" date="2017-04" db="EMBL/GenBank/DDBJ databases">
        <title>Draft genome sequence of Marssonina coronaria NL1: causal agent of apple blotch.</title>
        <authorList>
            <person name="Cheng Q."/>
        </authorList>
    </citation>
    <scope>NUCLEOTIDE SEQUENCE [LARGE SCALE GENOMIC DNA]</scope>
    <source>
        <strain evidence="2 3">NL1</strain>
    </source>
</reference>
<protein>
    <submittedName>
        <fullName evidence="2">Dihydroorotate dehydrogenase family protein</fullName>
    </submittedName>
</protein>
<evidence type="ECO:0000313" key="2">
    <source>
        <dbReference type="EMBL" id="OWP05489.1"/>
    </source>
</evidence>
<accession>A0A218ZBN3</accession>
<dbReference type="EMBL" id="MZNU01000068">
    <property type="protein sequence ID" value="OWP05489.1"/>
    <property type="molecule type" value="Genomic_DNA"/>
</dbReference>
<gene>
    <name evidence="2" type="ORF">B2J93_7833</name>
</gene>
<evidence type="ECO:0000313" key="3">
    <source>
        <dbReference type="Proteomes" id="UP000242519"/>
    </source>
</evidence>
<dbReference type="Proteomes" id="UP000242519">
    <property type="component" value="Unassembled WGS sequence"/>
</dbReference>
<keyword evidence="3" id="KW-1185">Reference proteome</keyword>
<proteinExistence type="predicted"/>
<sequence length="155" mass="16896">MVRVSITDVAPMVRASPRLSNPAQRSLTVAVSRQESRQARSQHTGQASHALAAANLYPFTAPTRRVPGNHPKPHQRALSMLRDGGDLVPPVFLSSPHPFHLAREPPDQKNRGTFSAAQFRYTGPLWSTGMTGDKEEMAKGPTYTPWPLESPGPPA</sequence>